<comment type="caution">
    <text evidence="3">The sequence shown here is derived from an EMBL/GenBank/DDBJ whole genome shotgun (WGS) entry which is preliminary data.</text>
</comment>
<dbReference type="GO" id="GO:0070390">
    <property type="term" value="C:transcription export complex 2"/>
    <property type="evidence" value="ECO:0007669"/>
    <property type="project" value="TreeGrafter"/>
</dbReference>
<dbReference type="GO" id="GO:0006406">
    <property type="term" value="P:mRNA export from nucleus"/>
    <property type="evidence" value="ECO:0007669"/>
    <property type="project" value="TreeGrafter"/>
</dbReference>
<evidence type="ECO:0000313" key="3">
    <source>
        <dbReference type="EMBL" id="KAG6977070.1"/>
    </source>
</evidence>
<dbReference type="InterPro" id="IPR005062">
    <property type="entry name" value="SAC3/GANP/THP3_conserved"/>
</dbReference>
<feature type="region of interest" description="Disordered" evidence="1">
    <location>
        <begin position="955"/>
        <end position="1008"/>
    </location>
</feature>
<proteinExistence type="predicted"/>
<accession>A0A8J5J7H4</accession>
<feature type="compositionally biased region" description="Gly residues" evidence="1">
    <location>
        <begin position="215"/>
        <end position="226"/>
    </location>
</feature>
<feature type="region of interest" description="Disordered" evidence="1">
    <location>
        <begin position="83"/>
        <end position="485"/>
    </location>
</feature>
<sequence>MSSLLSIPPSFAVICRVVAEFCADTSLPTFADRSGGFGGFGTQGGNPFGQNQGRARAVEGSAVFQVLIDAFACPGSTAVNPFQPNSTAPAGKTTFGQSSGFGNQPPLPPGGLAGAPGGGFGNQPPLPPGGLAGAPPVSSGGFGGASSSGNPFGQQNSKKTQNNSSTTFGSTSFGQNGISPSSTSAGAHTTFGSASNPSQNRSSGFGGSAPKPAFGGNGSASFGGGNTAFTGNDNGFGGGQTAFGTSKRGQGSFSQDSNGFGSGSTGVPTPLSSPGTSFGSQVSGAKVRKKQITPNAASSARADNPFAFTASSGGASNGPTVQTAFGGASGGNSFKSSPSFGKPSPPSDATDKRRQSTPKFGSDTSAGGFVNSDKLASMDARMNGAKKLPFGKSKRTQGFGTSTEQDANPFGGQQHKPRISPTFPPDGDAFGTAKAPKTSPAHEKPGKHRQGRQKKKAPSTSDDETTFVPMPSAASSSRDENSKAQLSAAKNLDGLCADMCSPAERELHIRVDELSVFEKCFPDRPGSERDMIIKRFQRSSADHKLDIPAEIRPPGVLRRTQLYIEQAIMDLDQCGLDPRFQTPRVPEPIELYNFCWDRFRMIRKDFVLQNYRGAGGRVHPIALDIHERIARYHVLSEHELIEAPSFVAQQNMEQLGQTLKSLNELYDESHKVGDPAYLSTFEAECRAYFILCTLDNGRGMDVLKYVKNLPRHIMESPHMKFAMQVFVARHTGDYFQFFSLLRQATYLQSCLLFRYIPNVRSSALFRMNRAYRSQTYPLEDLVELLCFDDIEHAYSVCQEHQLRISGRPGAGDDGSILVKFGGDFETDVQLRRNNTPLKVRSSKIYVGMKQGNYLRRDICRGVTEYARDEYPALSKLIQDSEREEQARLYPDRPAYEDDYSYFVDYNQGASMTPLVSVHAQQQPGVDDQKRHELDAIAQRKMELEQKKQAMLERMRELEKAKEEKARREQAEKTAVEQAAHLQEQQKKEAIARAQAEKEAAEAKQQQEALEAQLREQKKQRELEEQRRKIEEAAREAERQRLLAQQQAEALRIKAAEEERRRQEEKRQEELRRKAAEERERRRQQELAEQRARQAREAALEAQRQAQLAKDRAERKRVRRIEKQRLAVLKLRLHLWKKYVQVSRDGPGPVSIASKLRLDQPHQKAKDSIQWLFRGANGASGTPIGTKRLKQLPRAEESVPSSTAELLSLWQSEDILALVGAPLRRQNSGMPSIAWKLVIADLLDGASSSFGLWCAVRAGAQDVSTPEHDCQRTYQSSNGVAVCSRYLDSTFAQRNTHEKQQDKLAATLAILLPVDLSTLQQAENCSAWEQQVGELLSLLNRGCRVTLLAVGFAAADIKSSRASLLSTLRSCIERVQSRFPTQVAHVGVEVVDAGDLLPRKFGQMLKKIAELSPPVRHLKSVGLKELLEGSVKAMMNQFESSIGIQSSICAVFPRVRQDILSSGVMDLVYPPPELQFAVVDPPRGWNSQERKHEIRTVLTALEVTRIVVETFSVDRDQTCDVYFKKVENFIDRLFLAYPAATAVSTYELKKRIYCTLLPVHEGLTHEAKTEQVTPREADVLLPWRKIFEEIYDTFFETLSDITIFYPADWRGFGSSVSSLVDTVHTSTPKHLLDSSENTKRDCAVVKQPVQVSMQSVRKSFGALRAVDASMQKYKAVGEMKRLRVEIDKERAATSQFQRMLRQALNRWDD</sequence>
<feature type="compositionally biased region" description="Polar residues" evidence="1">
    <location>
        <begin position="83"/>
        <end position="98"/>
    </location>
</feature>
<feature type="domain" description="SAC3/GANP/THP3 conserved" evidence="2">
    <location>
        <begin position="499"/>
        <end position="805"/>
    </location>
</feature>
<feature type="compositionally biased region" description="Basic and acidic residues" evidence="1">
    <location>
        <begin position="983"/>
        <end position="1001"/>
    </location>
</feature>
<evidence type="ECO:0000313" key="4">
    <source>
        <dbReference type="Proteomes" id="UP000709295"/>
    </source>
</evidence>
<dbReference type="Proteomes" id="UP000709295">
    <property type="component" value="Unassembled WGS sequence"/>
</dbReference>
<keyword evidence="4" id="KW-1185">Reference proteome</keyword>
<feature type="region of interest" description="Disordered" evidence="1">
    <location>
        <begin position="1057"/>
        <end position="1076"/>
    </location>
</feature>
<feature type="compositionally biased region" description="Polar residues" evidence="1">
    <location>
        <begin position="242"/>
        <end position="283"/>
    </location>
</feature>
<organism evidence="3 4">
    <name type="scientific">Phytophthora aleatoria</name>
    <dbReference type="NCBI Taxonomy" id="2496075"/>
    <lineage>
        <taxon>Eukaryota</taxon>
        <taxon>Sar</taxon>
        <taxon>Stramenopiles</taxon>
        <taxon>Oomycota</taxon>
        <taxon>Peronosporomycetes</taxon>
        <taxon>Peronosporales</taxon>
        <taxon>Peronosporaceae</taxon>
        <taxon>Phytophthora</taxon>
    </lineage>
</organism>
<dbReference type="FunFam" id="1.25.40.990:FF:000009">
    <property type="entry name" value="Dysferlin protein"/>
    <property type="match status" value="1"/>
</dbReference>
<feature type="compositionally biased region" description="Gly residues" evidence="1">
    <location>
        <begin position="111"/>
        <end position="121"/>
    </location>
</feature>
<reference evidence="3" key="1">
    <citation type="submission" date="2021-01" db="EMBL/GenBank/DDBJ databases">
        <title>Phytophthora aleatoria, a newly-described species from Pinus radiata is distinct from Phytophthora cactorum isolates based on comparative genomics.</title>
        <authorList>
            <person name="Mcdougal R."/>
            <person name="Panda P."/>
            <person name="Williams N."/>
            <person name="Studholme D.J."/>
        </authorList>
    </citation>
    <scope>NUCLEOTIDE SEQUENCE</scope>
    <source>
        <strain evidence="3">NZFS 4037</strain>
    </source>
</reference>
<evidence type="ECO:0000259" key="2">
    <source>
        <dbReference type="Pfam" id="PF03399"/>
    </source>
</evidence>
<feature type="compositionally biased region" description="Polar residues" evidence="1">
    <location>
        <begin position="309"/>
        <end position="323"/>
    </location>
</feature>
<evidence type="ECO:0000256" key="1">
    <source>
        <dbReference type="SAM" id="MobiDB-lite"/>
    </source>
</evidence>
<dbReference type="InterPro" id="IPR045107">
    <property type="entry name" value="SAC3/GANP/THP3"/>
</dbReference>
<dbReference type="EMBL" id="JAENGY010000013">
    <property type="protein sequence ID" value="KAG6977070.1"/>
    <property type="molecule type" value="Genomic_DNA"/>
</dbReference>
<dbReference type="GO" id="GO:0005737">
    <property type="term" value="C:cytoplasm"/>
    <property type="evidence" value="ECO:0007669"/>
    <property type="project" value="TreeGrafter"/>
</dbReference>
<feature type="compositionally biased region" description="Polar residues" evidence="1">
    <location>
        <begin position="396"/>
        <end position="406"/>
    </location>
</feature>
<name>A0A8J5J7H4_9STRA</name>
<dbReference type="PANTHER" id="PTHR12436">
    <property type="entry name" value="80 KDA MCM3-ASSOCIATED PROTEIN"/>
    <property type="match status" value="1"/>
</dbReference>
<protein>
    <recommendedName>
        <fullName evidence="2">SAC3/GANP/THP3 conserved domain-containing protein</fullName>
    </recommendedName>
</protein>
<gene>
    <name evidence="3" type="ORF">JG688_00000721</name>
</gene>
<dbReference type="Pfam" id="PF03399">
    <property type="entry name" value="SAC3_GANP"/>
    <property type="match status" value="1"/>
</dbReference>
<feature type="compositionally biased region" description="Low complexity" evidence="1">
    <location>
        <begin position="331"/>
        <end position="342"/>
    </location>
</feature>
<feature type="compositionally biased region" description="Polar residues" evidence="1">
    <location>
        <begin position="178"/>
        <end position="203"/>
    </location>
</feature>
<feature type="compositionally biased region" description="Basic and acidic residues" evidence="1">
    <location>
        <begin position="955"/>
        <end position="974"/>
    </location>
</feature>
<feature type="compositionally biased region" description="Low complexity" evidence="1">
    <location>
        <begin position="160"/>
        <end position="177"/>
    </location>
</feature>
<feature type="compositionally biased region" description="Basic residues" evidence="1">
    <location>
        <begin position="445"/>
        <end position="457"/>
    </location>
</feature>
<dbReference type="PANTHER" id="PTHR12436:SF3">
    <property type="entry name" value="GERMINAL-CENTER ASSOCIATED NUCLEAR PROTEIN"/>
    <property type="match status" value="1"/>
</dbReference>